<dbReference type="EMBL" id="JAGHKT020000010">
    <property type="protein sequence ID" value="MCM5672677.1"/>
    <property type="molecule type" value="Genomic_DNA"/>
</dbReference>
<dbReference type="RefSeq" id="WP_002455739.1">
    <property type="nucleotide sequence ID" value="NZ_CABMJU010000027.1"/>
</dbReference>
<dbReference type="CDD" id="cd00093">
    <property type="entry name" value="HTH_XRE"/>
    <property type="match status" value="1"/>
</dbReference>
<dbReference type="InterPro" id="IPR001387">
    <property type="entry name" value="Cro/C1-type_HTH"/>
</dbReference>
<dbReference type="Proteomes" id="UP000509636">
    <property type="component" value="Chromosome"/>
</dbReference>
<proteinExistence type="predicted"/>
<dbReference type="SUPFAM" id="SSF47413">
    <property type="entry name" value="lambda repressor-like DNA-binding domains"/>
    <property type="match status" value="1"/>
</dbReference>
<evidence type="ECO:0000313" key="2">
    <source>
        <dbReference type="EMBL" id="MCM5672677.1"/>
    </source>
</evidence>
<evidence type="ECO:0000259" key="1">
    <source>
        <dbReference type="PROSITE" id="PS50943"/>
    </source>
</evidence>
<dbReference type="Proteomes" id="UP000665944">
    <property type="component" value="Unassembled WGS sequence"/>
</dbReference>
<evidence type="ECO:0000313" key="4">
    <source>
        <dbReference type="Proteomes" id="UP000509636"/>
    </source>
</evidence>
<dbReference type="GO" id="GO:0003677">
    <property type="term" value="F:DNA binding"/>
    <property type="evidence" value="ECO:0007669"/>
    <property type="project" value="InterPro"/>
</dbReference>
<evidence type="ECO:0000313" key="5">
    <source>
        <dbReference type="Proteomes" id="UP000665944"/>
    </source>
</evidence>
<dbReference type="Gene3D" id="1.10.260.40">
    <property type="entry name" value="lambda repressor-like DNA-binding domains"/>
    <property type="match status" value="1"/>
</dbReference>
<keyword evidence="5" id="KW-1185">Reference proteome</keyword>
<protein>
    <submittedName>
        <fullName evidence="3">Transcriptional regulator</fullName>
    </submittedName>
</protein>
<gene>
    <name evidence="3" type="ORF">FOB69_06605</name>
    <name evidence="2" type="ORF">J7T32_007845</name>
</gene>
<dbReference type="EMBL" id="CP054550">
    <property type="protein sequence ID" value="QKQ29012.1"/>
    <property type="molecule type" value="Genomic_DNA"/>
</dbReference>
<dbReference type="InterPro" id="IPR010982">
    <property type="entry name" value="Lambda_DNA-bd_dom_sf"/>
</dbReference>
<feature type="domain" description="HTH cro/C1-type" evidence="1">
    <location>
        <begin position="6"/>
        <end position="42"/>
    </location>
</feature>
<dbReference type="AlphaFoldDB" id="A0A6N0I3D8"/>
<name>A0A6N0I3D8_STAHO</name>
<evidence type="ECO:0000313" key="3">
    <source>
        <dbReference type="EMBL" id="QKQ29012.1"/>
    </source>
</evidence>
<accession>A0A6N0I3D8</accession>
<reference evidence="3 4" key="1">
    <citation type="submission" date="2019-09" db="EMBL/GenBank/DDBJ databases">
        <title>FDA dAtabase for Regulatory Grade micrObial Sequences (FDA-ARGOS): Supporting development and validation of Infectious Disease Dx tests.</title>
        <authorList>
            <person name="Sciortino C."/>
            <person name="Tallon L."/>
            <person name="Sadzewicz L."/>
            <person name="Vavikolanu K."/>
            <person name="Mehta A."/>
            <person name="Aluvathingal J."/>
            <person name="Nadendla S."/>
            <person name="Nandy P."/>
            <person name="Geyer C."/>
            <person name="Yan Y."/>
            <person name="Sichtig H."/>
        </authorList>
    </citation>
    <scope>NUCLEOTIDE SEQUENCE [LARGE SCALE GENOMIC DNA]</scope>
    <source>
        <strain evidence="3 4">FDAARGOS_661</strain>
    </source>
</reference>
<sequence length="67" mass="7996">MTINKIKGYRNYLNLTQEGMGQKLGISKQSYYNKETNKSSFTDEEKKKFKELLLPYFPNITMEDIFF</sequence>
<dbReference type="PROSITE" id="PS50943">
    <property type="entry name" value="HTH_CROC1"/>
    <property type="match status" value="1"/>
</dbReference>
<organism evidence="3 4">
    <name type="scientific">Staphylococcus hominis</name>
    <dbReference type="NCBI Taxonomy" id="1290"/>
    <lineage>
        <taxon>Bacteria</taxon>
        <taxon>Bacillati</taxon>
        <taxon>Bacillota</taxon>
        <taxon>Bacilli</taxon>
        <taxon>Bacillales</taxon>
        <taxon>Staphylococcaceae</taxon>
        <taxon>Staphylococcus</taxon>
    </lineage>
</organism>
<dbReference type="GeneID" id="58105899"/>
<reference evidence="2 5" key="2">
    <citation type="submission" date="2022-06" db="EMBL/GenBank/DDBJ databases">
        <title>Staphylococcus hominis ShoR14 genome sequence.</title>
        <authorList>
            <person name="Yeo C.C."/>
            <person name="Chew C.H."/>
            <person name="Che Hamzah A.M."/>
            <person name="Al-Trad E.I."/>
        </authorList>
    </citation>
    <scope>NUCLEOTIDE SEQUENCE [LARGE SCALE GENOMIC DNA]</scope>
    <source>
        <strain evidence="2 5">ShoR14</strain>
    </source>
</reference>